<dbReference type="PANTHER" id="PTHR13620">
    <property type="entry name" value="3-5 EXONUCLEASE"/>
    <property type="match status" value="1"/>
</dbReference>
<proteinExistence type="predicted"/>
<evidence type="ECO:0000256" key="1">
    <source>
        <dbReference type="ARBA" id="ARBA00022722"/>
    </source>
</evidence>
<sequence>MRVPSAAKNIRNAAARLLSAEPPPSVASSVVDPFALPPVDVAYDVESAERALALRGFAPSAAPGAPRFIGFDVETKPNFTKNVANVNAPALVQLANERGCVLVHLASMRGETPPTLRALCEDAGSIFVGNGVWSDMRDVDWAFGTKSRGYVDVGVIAQTFGHSRHGLKAMSARYGYDAEKPKSVQTSNWEKSPLEAKQIDYGAKDAALGLWVLKQLYAEYAGGEVSLEDWAMAFGNASQPKEAFRSARANAKTTPECVMKAFERFDQKNRELVKEAWLVRQMKKAQRVVKQMAEGALHPVSATHALMDILHAPKSKRKVVEWVGSGSKGGGLFEIELKLGSSVRARGEGRTVKAAKFEAARGAFAALKDGDAADATIWIKRELEHAWSQ</sequence>
<dbReference type="RefSeq" id="XP_001421645.1">
    <property type="nucleotide sequence ID" value="XM_001421608.1"/>
</dbReference>
<evidence type="ECO:0000313" key="6">
    <source>
        <dbReference type="Proteomes" id="UP000001568"/>
    </source>
</evidence>
<accession>A4S8L7</accession>
<dbReference type="InterPro" id="IPR014720">
    <property type="entry name" value="dsRBD_dom"/>
</dbReference>
<evidence type="ECO:0000256" key="3">
    <source>
        <dbReference type="PROSITE-ProRule" id="PRU00266"/>
    </source>
</evidence>
<keyword evidence="2" id="KW-0378">Hydrolase</keyword>
<evidence type="ECO:0000313" key="5">
    <source>
        <dbReference type="EMBL" id="ABO99938.1"/>
    </source>
</evidence>
<keyword evidence="3" id="KW-0694">RNA-binding</keyword>
<organism evidence="5 6">
    <name type="scientific">Ostreococcus lucimarinus (strain CCE9901)</name>
    <dbReference type="NCBI Taxonomy" id="436017"/>
    <lineage>
        <taxon>Eukaryota</taxon>
        <taxon>Viridiplantae</taxon>
        <taxon>Chlorophyta</taxon>
        <taxon>Mamiellophyceae</taxon>
        <taxon>Mamiellales</taxon>
        <taxon>Bathycoccaceae</taxon>
        <taxon>Ostreococcus</taxon>
    </lineage>
</organism>
<dbReference type="CDD" id="cd06141">
    <property type="entry name" value="WRN_exo"/>
    <property type="match status" value="1"/>
</dbReference>
<dbReference type="InterPro" id="IPR012337">
    <property type="entry name" value="RNaseH-like_sf"/>
</dbReference>
<dbReference type="InterPro" id="IPR036397">
    <property type="entry name" value="RNaseH_sf"/>
</dbReference>
<dbReference type="InterPro" id="IPR051132">
    <property type="entry name" value="3-5_Exonuclease_domain"/>
</dbReference>
<dbReference type="AlphaFoldDB" id="A4S8L7"/>
<dbReference type="GO" id="GO:0008408">
    <property type="term" value="F:3'-5' exonuclease activity"/>
    <property type="evidence" value="ECO:0007669"/>
    <property type="project" value="InterPro"/>
</dbReference>
<dbReference type="Gramene" id="ABO99938">
    <property type="protein sequence ID" value="ABO99938"/>
    <property type="gene ID" value="OSTLU_27893"/>
</dbReference>
<dbReference type="KEGG" id="olu:OSTLU_27893"/>
<dbReference type="InterPro" id="IPR002562">
    <property type="entry name" value="3'-5'_exonuclease_dom"/>
</dbReference>
<dbReference type="Proteomes" id="UP000001568">
    <property type="component" value="Chromosome 15"/>
</dbReference>
<dbReference type="PANTHER" id="PTHR13620:SF104">
    <property type="entry name" value="EXONUCLEASE 3'-5' DOMAIN-CONTAINING PROTEIN 2"/>
    <property type="match status" value="1"/>
</dbReference>
<dbReference type="OrthoDB" id="1920326at2759"/>
<dbReference type="EMBL" id="CP000595">
    <property type="protein sequence ID" value="ABO99938.1"/>
    <property type="molecule type" value="Genomic_DNA"/>
</dbReference>
<dbReference type="GeneID" id="5005754"/>
<dbReference type="Pfam" id="PF01612">
    <property type="entry name" value="DNA_pol_A_exo1"/>
    <property type="match status" value="1"/>
</dbReference>
<dbReference type="PROSITE" id="PS50137">
    <property type="entry name" value="DS_RBD"/>
    <property type="match status" value="1"/>
</dbReference>
<name>A4S8L7_OSTLU</name>
<keyword evidence="6" id="KW-1185">Reference proteome</keyword>
<evidence type="ECO:0000259" key="4">
    <source>
        <dbReference type="PROSITE" id="PS50137"/>
    </source>
</evidence>
<reference evidence="5 6" key="1">
    <citation type="journal article" date="2007" name="Proc. Natl. Acad. Sci. U.S.A.">
        <title>The tiny eukaryote Ostreococcus provides genomic insights into the paradox of plankton speciation.</title>
        <authorList>
            <person name="Palenik B."/>
            <person name="Grimwood J."/>
            <person name="Aerts A."/>
            <person name="Rouze P."/>
            <person name="Salamov A."/>
            <person name="Putnam N."/>
            <person name="Dupont C."/>
            <person name="Jorgensen R."/>
            <person name="Derelle E."/>
            <person name="Rombauts S."/>
            <person name="Zhou K."/>
            <person name="Otillar R."/>
            <person name="Merchant S.S."/>
            <person name="Podell S."/>
            <person name="Gaasterland T."/>
            <person name="Napoli C."/>
            <person name="Gendler K."/>
            <person name="Manuell A."/>
            <person name="Tai V."/>
            <person name="Vallon O."/>
            <person name="Piganeau G."/>
            <person name="Jancek S."/>
            <person name="Heijde M."/>
            <person name="Jabbari K."/>
            <person name="Bowler C."/>
            <person name="Lohr M."/>
            <person name="Robbens S."/>
            <person name="Werner G."/>
            <person name="Dubchak I."/>
            <person name="Pazour G.J."/>
            <person name="Ren Q."/>
            <person name="Paulsen I."/>
            <person name="Delwiche C."/>
            <person name="Schmutz J."/>
            <person name="Rokhsar D."/>
            <person name="Van de Peer Y."/>
            <person name="Moreau H."/>
            <person name="Grigoriev I.V."/>
        </authorList>
    </citation>
    <scope>NUCLEOTIDE SEQUENCE [LARGE SCALE GENOMIC DNA]</scope>
    <source>
        <strain evidence="5 6">CCE9901</strain>
    </source>
</reference>
<dbReference type="SUPFAM" id="SSF53098">
    <property type="entry name" value="Ribonuclease H-like"/>
    <property type="match status" value="1"/>
</dbReference>
<dbReference type="SUPFAM" id="SSF54768">
    <property type="entry name" value="dsRNA-binding domain-like"/>
    <property type="match status" value="1"/>
</dbReference>
<dbReference type="GO" id="GO:0003723">
    <property type="term" value="F:RNA binding"/>
    <property type="evidence" value="ECO:0007669"/>
    <property type="project" value="UniProtKB-UniRule"/>
</dbReference>
<protein>
    <recommendedName>
        <fullName evidence="4">DRBM domain-containing protein</fullName>
    </recommendedName>
</protein>
<keyword evidence="1" id="KW-0540">Nuclease</keyword>
<evidence type="ECO:0000256" key="2">
    <source>
        <dbReference type="ARBA" id="ARBA00022801"/>
    </source>
</evidence>
<dbReference type="eggNOG" id="KOG4373">
    <property type="taxonomic scope" value="Eukaryota"/>
</dbReference>
<dbReference type="GO" id="GO:0005634">
    <property type="term" value="C:nucleus"/>
    <property type="evidence" value="ECO:0007669"/>
    <property type="project" value="TreeGrafter"/>
</dbReference>
<dbReference type="Gene3D" id="3.30.420.10">
    <property type="entry name" value="Ribonuclease H-like superfamily/Ribonuclease H"/>
    <property type="match status" value="1"/>
</dbReference>
<dbReference type="STRING" id="436017.A4S8L7"/>
<dbReference type="GO" id="GO:0005737">
    <property type="term" value="C:cytoplasm"/>
    <property type="evidence" value="ECO:0007669"/>
    <property type="project" value="TreeGrafter"/>
</dbReference>
<dbReference type="HOGENOM" id="CLU_710570_0_0_1"/>
<gene>
    <name evidence="5" type="ORF">OSTLU_27893</name>
</gene>
<feature type="domain" description="DRBM" evidence="4">
    <location>
        <begin position="298"/>
        <end position="369"/>
    </location>
</feature>
<dbReference type="GO" id="GO:0006139">
    <property type="term" value="P:nucleobase-containing compound metabolic process"/>
    <property type="evidence" value="ECO:0007669"/>
    <property type="project" value="InterPro"/>
</dbReference>